<comment type="caution">
    <text evidence="2">The sequence shown here is derived from an EMBL/GenBank/DDBJ whole genome shotgun (WGS) entry which is preliminary data.</text>
</comment>
<accession>A0A1F6M8M3</accession>
<proteinExistence type="predicted"/>
<gene>
    <name evidence="2" type="ORF">A3C15_00900</name>
</gene>
<reference evidence="2 3" key="1">
    <citation type="journal article" date="2016" name="Nat. Commun.">
        <title>Thousands of microbial genomes shed light on interconnected biogeochemical processes in an aquifer system.</title>
        <authorList>
            <person name="Anantharaman K."/>
            <person name="Brown C.T."/>
            <person name="Hug L.A."/>
            <person name="Sharon I."/>
            <person name="Castelle C.J."/>
            <person name="Probst A.J."/>
            <person name="Thomas B.C."/>
            <person name="Singh A."/>
            <person name="Wilkins M.J."/>
            <person name="Karaoz U."/>
            <person name="Brodie E.L."/>
            <person name="Williams K.H."/>
            <person name="Hubbard S.S."/>
            <person name="Banfield J.F."/>
        </authorList>
    </citation>
    <scope>NUCLEOTIDE SEQUENCE [LARGE SCALE GENOMIC DNA]</scope>
</reference>
<organism evidence="2 3">
    <name type="scientific">Candidatus Magasanikbacteria bacterium RIFCSPHIGHO2_02_FULL_50_9b</name>
    <dbReference type="NCBI Taxonomy" id="1798682"/>
    <lineage>
        <taxon>Bacteria</taxon>
        <taxon>Candidatus Magasanikiibacteriota</taxon>
    </lineage>
</organism>
<dbReference type="EMBL" id="MFQD01000030">
    <property type="protein sequence ID" value="OGH67920.1"/>
    <property type="molecule type" value="Genomic_DNA"/>
</dbReference>
<evidence type="ECO:0000313" key="2">
    <source>
        <dbReference type="EMBL" id="OGH67920.1"/>
    </source>
</evidence>
<dbReference type="Proteomes" id="UP000176532">
    <property type="component" value="Unassembled WGS sequence"/>
</dbReference>
<feature type="region of interest" description="Disordered" evidence="1">
    <location>
        <begin position="130"/>
        <end position="149"/>
    </location>
</feature>
<sequence>MTTFVSAYGTYSTASSATTLSALPKPIKPTNGTLVVNSGYATTKNLDIPVEVSAKNATEVAISTNPDFFGVAWQPIGGKKIVHLQNKTDTQYVYAKFTNATGGVSDTIFDDITFVPLSVETPVATAPMVATPTTSVPTEPSVSVPAQSNGGIVKENPTAIETVYQYFVIDDGVNPFSTEGMSSEKNGTIVSVVKPLCPERPNAFSLGGTVVRERTGALFLLLKSQRVVCPIPSNAVLRSWGATARSGSAKGYRISSPLPYRPGTLVQNTTTRERYFVNTKGRLQKLPSQQQYWKLGYKRNQIFFEYDRVLKKYPQSPMLTRADIHPDGTLFLLDAKKREYAMLQNRELHPISFKTLMKFHEIPSRSVKLLRGEKYPFGVRWE</sequence>
<protein>
    <submittedName>
        <fullName evidence="2">Uncharacterized protein</fullName>
    </submittedName>
</protein>
<feature type="compositionally biased region" description="Low complexity" evidence="1">
    <location>
        <begin position="130"/>
        <end position="146"/>
    </location>
</feature>
<evidence type="ECO:0000256" key="1">
    <source>
        <dbReference type="SAM" id="MobiDB-lite"/>
    </source>
</evidence>
<dbReference type="AlphaFoldDB" id="A0A1F6M8M3"/>
<name>A0A1F6M8M3_9BACT</name>
<evidence type="ECO:0000313" key="3">
    <source>
        <dbReference type="Proteomes" id="UP000176532"/>
    </source>
</evidence>